<name>A0A291GFA1_9RHOB</name>
<evidence type="ECO:0000313" key="2">
    <source>
        <dbReference type="EMBL" id="ATG48885.1"/>
    </source>
</evidence>
<gene>
    <name evidence="2" type="ORF">CEW89_15690</name>
</gene>
<organism evidence="2 3">
    <name type="scientific">Celeribacter ethanolicus</name>
    <dbReference type="NCBI Taxonomy" id="1758178"/>
    <lineage>
        <taxon>Bacteria</taxon>
        <taxon>Pseudomonadati</taxon>
        <taxon>Pseudomonadota</taxon>
        <taxon>Alphaproteobacteria</taxon>
        <taxon>Rhodobacterales</taxon>
        <taxon>Roseobacteraceae</taxon>
        <taxon>Celeribacter</taxon>
    </lineage>
</organism>
<dbReference type="Proteomes" id="UP000217935">
    <property type="component" value="Chromosome"/>
</dbReference>
<evidence type="ECO:0000313" key="3">
    <source>
        <dbReference type="Proteomes" id="UP000217935"/>
    </source>
</evidence>
<dbReference type="STRING" id="1758178.GCA_001550095_02983"/>
<dbReference type="Pfam" id="PF13503">
    <property type="entry name" value="DUF4123"/>
    <property type="match status" value="1"/>
</dbReference>
<feature type="domain" description="DUF4123" evidence="1">
    <location>
        <begin position="61"/>
        <end position="182"/>
    </location>
</feature>
<reference evidence="2 3" key="1">
    <citation type="submission" date="2017-06" db="EMBL/GenBank/DDBJ databases">
        <title>Celeribacter sp. TSPH2 complete genome sequence.</title>
        <authorList>
            <person name="Woo J.-H."/>
            <person name="Kim H.-S."/>
        </authorList>
    </citation>
    <scope>NUCLEOTIDE SEQUENCE [LARGE SCALE GENOMIC DNA]</scope>
    <source>
        <strain evidence="2 3">TSPH2</strain>
    </source>
</reference>
<dbReference type="AlphaFoldDB" id="A0A291GFA1"/>
<dbReference type="InterPro" id="IPR025391">
    <property type="entry name" value="DUF4123"/>
</dbReference>
<dbReference type="EMBL" id="CP022196">
    <property type="protein sequence ID" value="ATG48885.1"/>
    <property type="molecule type" value="Genomic_DNA"/>
</dbReference>
<proteinExistence type="predicted"/>
<dbReference type="KEGG" id="ceh:CEW89_15690"/>
<accession>A0A291GFA1</accession>
<evidence type="ECO:0000259" key="1">
    <source>
        <dbReference type="Pfam" id="PF13503"/>
    </source>
</evidence>
<keyword evidence="3" id="KW-1185">Reference proteome</keyword>
<protein>
    <submittedName>
        <fullName evidence="2">Phosphopeptide-binding protein</fullName>
    </submittedName>
</protein>
<sequence length="353" mass="40181">MVKEDWSEPDAAFENPMRRPVLPALSVHKSSENIPILKGNTEQSFTEPFFPTGFLNERRTIFAVMDAGRLACLPVLLEAGNIPHMSLFSGDLAETGKDVAPYLAEFSEDNDVLRGLLSCTEEAKIQAGAFWDAQAGIFISTSMPLSDLRSHLRRFMRVLDAREKAYYFRFWQPEVAEVYFSNAATDPQKAARWVFPHDTRTQIDAIWAPVRNFTHDAYLLQFERGTELTRNDLGGGQFRLDRSDFDALHRLQWNRDVAKVADQLRQAFPQQVTAIELPLTAFCDTQMRRAVTQGFAHLDMLYVFCAWAINFGPDFESMDKTGAIAGFMQSDAPPEWRFEQIKTRMIALEETMG</sequence>